<comment type="caution">
    <text evidence="2">The sequence shown here is derived from an EMBL/GenBank/DDBJ whole genome shotgun (WGS) entry which is preliminary data.</text>
</comment>
<keyword evidence="3" id="KW-1185">Reference proteome</keyword>
<feature type="compositionally biased region" description="Basic and acidic residues" evidence="1">
    <location>
        <begin position="67"/>
        <end position="81"/>
    </location>
</feature>
<evidence type="ECO:0000313" key="2">
    <source>
        <dbReference type="EMBL" id="KAK0588781.1"/>
    </source>
</evidence>
<proteinExistence type="predicted"/>
<dbReference type="EMBL" id="JAUESC010000381">
    <property type="protein sequence ID" value="KAK0588781.1"/>
    <property type="molecule type" value="Genomic_DNA"/>
</dbReference>
<evidence type="ECO:0000256" key="1">
    <source>
        <dbReference type="SAM" id="MobiDB-lite"/>
    </source>
</evidence>
<dbReference type="AlphaFoldDB" id="A0AA39S1E5"/>
<dbReference type="Proteomes" id="UP001168877">
    <property type="component" value="Unassembled WGS sequence"/>
</dbReference>
<protein>
    <submittedName>
        <fullName evidence="2">Uncharacterized protein</fullName>
    </submittedName>
</protein>
<gene>
    <name evidence="2" type="ORF">LWI29_005387</name>
</gene>
<reference evidence="2" key="2">
    <citation type="submission" date="2023-06" db="EMBL/GenBank/DDBJ databases">
        <authorList>
            <person name="Swenson N.G."/>
            <person name="Wegrzyn J.L."/>
            <person name="Mcevoy S.L."/>
        </authorList>
    </citation>
    <scope>NUCLEOTIDE SEQUENCE</scope>
    <source>
        <strain evidence="2">NS2018</strain>
        <tissue evidence="2">Leaf</tissue>
    </source>
</reference>
<feature type="compositionally biased region" description="Basic and acidic residues" evidence="1">
    <location>
        <begin position="36"/>
        <end position="54"/>
    </location>
</feature>
<evidence type="ECO:0000313" key="3">
    <source>
        <dbReference type="Proteomes" id="UP001168877"/>
    </source>
</evidence>
<sequence>MGNSRRRGTKGKQVAKDGGRPSKKRKPSVPVIGSPKGKDQKFKPYNDDEDKLPSDDDEEENVTQDVYEERHPNREMDKEHDSIATFLMLR</sequence>
<feature type="compositionally biased region" description="Basic residues" evidence="1">
    <location>
        <begin position="1"/>
        <end position="10"/>
    </location>
</feature>
<accession>A0AA39S1E5</accession>
<organism evidence="2 3">
    <name type="scientific">Acer saccharum</name>
    <name type="common">Sugar maple</name>
    <dbReference type="NCBI Taxonomy" id="4024"/>
    <lineage>
        <taxon>Eukaryota</taxon>
        <taxon>Viridiplantae</taxon>
        <taxon>Streptophyta</taxon>
        <taxon>Embryophyta</taxon>
        <taxon>Tracheophyta</taxon>
        <taxon>Spermatophyta</taxon>
        <taxon>Magnoliopsida</taxon>
        <taxon>eudicotyledons</taxon>
        <taxon>Gunneridae</taxon>
        <taxon>Pentapetalae</taxon>
        <taxon>rosids</taxon>
        <taxon>malvids</taxon>
        <taxon>Sapindales</taxon>
        <taxon>Sapindaceae</taxon>
        <taxon>Hippocastanoideae</taxon>
        <taxon>Acereae</taxon>
        <taxon>Acer</taxon>
    </lineage>
</organism>
<name>A0AA39S1E5_ACESA</name>
<reference evidence="2" key="1">
    <citation type="journal article" date="2022" name="Plant J.">
        <title>Strategies of tolerance reflected in two North American maple genomes.</title>
        <authorList>
            <person name="McEvoy S.L."/>
            <person name="Sezen U.U."/>
            <person name="Trouern-Trend A."/>
            <person name="McMahon S.M."/>
            <person name="Schaberg P.G."/>
            <person name="Yang J."/>
            <person name="Wegrzyn J.L."/>
            <person name="Swenson N.G."/>
        </authorList>
    </citation>
    <scope>NUCLEOTIDE SEQUENCE</scope>
    <source>
        <strain evidence="2">NS2018</strain>
    </source>
</reference>
<feature type="region of interest" description="Disordered" evidence="1">
    <location>
        <begin position="1"/>
        <end position="81"/>
    </location>
</feature>